<organism evidence="1 2">
    <name type="scientific">Candidatus Lloydbacteria bacterium RIFCSPHIGHO2_02_FULL_54_17</name>
    <dbReference type="NCBI Taxonomy" id="1798664"/>
    <lineage>
        <taxon>Bacteria</taxon>
        <taxon>Candidatus Lloydiibacteriota</taxon>
    </lineage>
</organism>
<dbReference type="EMBL" id="MHLO01000018">
    <property type="protein sequence ID" value="OGZ12471.1"/>
    <property type="molecule type" value="Genomic_DNA"/>
</dbReference>
<gene>
    <name evidence="1" type="ORF">A3C93_04820</name>
</gene>
<dbReference type="Proteomes" id="UP000178636">
    <property type="component" value="Unassembled WGS sequence"/>
</dbReference>
<protein>
    <submittedName>
        <fullName evidence="1">Uncharacterized protein</fullName>
    </submittedName>
</protein>
<name>A0A1G2DHM9_9BACT</name>
<dbReference type="AlphaFoldDB" id="A0A1G2DHM9"/>
<comment type="caution">
    <text evidence="1">The sequence shown here is derived from an EMBL/GenBank/DDBJ whole genome shotgun (WGS) entry which is preliminary data.</text>
</comment>
<evidence type="ECO:0000313" key="2">
    <source>
        <dbReference type="Proteomes" id="UP000178636"/>
    </source>
</evidence>
<reference evidence="1 2" key="1">
    <citation type="journal article" date="2016" name="Nat. Commun.">
        <title>Thousands of microbial genomes shed light on interconnected biogeochemical processes in an aquifer system.</title>
        <authorList>
            <person name="Anantharaman K."/>
            <person name="Brown C.T."/>
            <person name="Hug L.A."/>
            <person name="Sharon I."/>
            <person name="Castelle C.J."/>
            <person name="Probst A.J."/>
            <person name="Thomas B.C."/>
            <person name="Singh A."/>
            <person name="Wilkins M.J."/>
            <person name="Karaoz U."/>
            <person name="Brodie E.L."/>
            <person name="Williams K.H."/>
            <person name="Hubbard S.S."/>
            <person name="Banfield J.F."/>
        </authorList>
    </citation>
    <scope>NUCLEOTIDE SEQUENCE [LARGE SCALE GENOMIC DNA]</scope>
</reference>
<accession>A0A1G2DHM9</accession>
<proteinExistence type="predicted"/>
<sequence>MRDFIPTPCVRGPEMRYSRVKEAEQCVTDALALVYGIKVAPPKREGITFVLGGAHETEDETAVKRELRWVFMAGAIRKEIGQIKDKCRALVSDKAAFPALNAYFNVNVFDRRFRPVVVALELEALPGERAVDRVEHFLHTLYRKADETLVAVSIKAPEKQ</sequence>
<evidence type="ECO:0000313" key="1">
    <source>
        <dbReference type="EMBL" id="OGZ12471.1"/>
    </source>
</evidence>